<protein>
    <recommendedName>
        <fullName evidence="3">Probable 26S proteasome regulatory subunit p27</fullName>
    </recommendedName>
</protein>
<dbReference type="OrthoDB" id="72325at2759"/>
<feature type="region of interest" description="Disordered" evidence="5">
    <location>
        <begin position="105"/>
        <end position="135"/>
    </location>
</feature>
<gene>
    <name evidence="7" type="primary">PARPA_07459.1 scaffold 27627</name>
</gene>
<dbReference type="GO" id="GO:0070682">
    <property type="term" value="P:proteasome regulatory particle assembly"/>
    <property type="evidence" value="ECO:0007669"/>
    <property type="project" value="InterPro"/>
</dbReference>
<dbReference type="Pfam" id="PF18265">
    <property type="entry name" value="Nas2_N"/>
    <property type="match status" value="1"/>
</dbReference>
<feature type="domain" description="PDZ" evidence="6">
    <location>
        <begin position="94"/>
        <end position="206"/>
    </location>
</feature>
<evidence type="ECO:0000256" key="1">
    <source>
        <dbReference type="ARBA" id="ARBA00005256"/>
    </source>
</evidence>
<proteinExistence type="inferred from homology"/>
<evidence type="ECO:0000256" key="3">
    <source>
        <dbReference type="ARBA" id="ARBA00068021"/>
    </source>
</evidence>
<dbReference type="AlphaFoldDB" id="A0A0B7N513"/>
<dbReference type="SUPFAM" id="SSF50156">
    <property type="entry name" value="PDZ domain-like"/>
    <property type="match status" value="1"/>
</dbReference>
<dbReference type="InterPro" id="IPR040815">
    <property type="entry name" value="Nas2_N"/>
</dbReference>
<evidence type="ECO:0000256" key="4">
    <source>
        <dbReference type="SAM" id="Coils"/>
    </source>
</evidence>
<dbReference type="FunFam" id="2.30.42.10:FF:000107">
    <property type="entry name" value="26S proteasome non-ATPase regulatory subunit 9"/>
    <property type="match status" value="1"/>
</dbReference>
<dbReference type="Pfam" id="PF17820">
    <property type="entry name" value="PDZ_6"/>
    <property type="match status" value="1"/>
</dbReference>
<evidence type="ECO:0000256" key="5">
    <source>
        <dbReference type="SAM" id="MobiDB-lite"/>
    </source>
</evidence>
<organism evidence="7 8">
    <name type="scientific">Parasitella parasitica</name>
    <dbReference type="NCBI Taxonomy" id="35722"/>
    <lineage>
        <taxon>Eukaryota</taxon>
        <taxon>Fungi</taxon>
        <taxon>Fungi incertae sedis</taxon>
        <taxon>Mucoromycota</taxon>
        <taxon>Mucoromycotina</taxon>
        <taxon>Mucoromycetes</taxon>
        <taxon>Mucorales</taxon>
        <taxon>Mucorineae</taxon>
        <taxon>Mucoraceae</taxon>
        <taxon>Parasitella</taxon>
    </lineage>
</organism>
<dbReference type="Gene3D" id="2.30.42.10">
    <property type="match status" value="1"/>
</dbReference>
<feature type="compositionally biased region" description="Low complexity" evidence="5">
    <location>
        <begin position="110"/>
        <end position="135"/>
    </location>
</feature>
<dbReference type="STRING" id="35722.A0A0B7N513"/>
<name>A0A0B7N513_9FUNG</name>
<evidence type="ECO:0000313" key="8">
    <source>
        <dbReference type="Proteomes" id="UP000054107"/>
    </source>
</evidence>
<evidence type="ECO:0000313" key="7">
    <source>
        <dbReference type="EMBL" id="CEP13398.1"/>
    </source>
</evidence>
<keyword evidence="8" id="KW-1185">Reference proteome</keyword>
<dbReference type="InterPro" id="IPR001478">
    <property type="entry name" value="PDZ"/>
</dbReference>
<dbReference type="Proteomes" id="UP000054107">
    <property type="component" value="Unassembled WGS sequence"/>
</dbReference>
<dbReference type="PANTHER" id="PTHR12651">
    <property type="entry name" value="26S PROTEASOME NON-ATPASE REGULATORY SUBUNIT 9"/>
    <property type="match status" value="1"/>
</dbReference>
<dbReference type="InterPro" id="IPR035269">
    <property type="entry name" value="PSMD9"/>
</dbReference>
<dbReference type="EMBL" id="LN729576">
    <property type="protein sequence ID" value="CEP13398.1"/>
    <property type="molecule type" value="Genomic_DNA"/>
</dbReference>
<dbReference type="PANTHER" id="PTHR12651:SF1">
    <property type="entry name" value="26S PROTEASOME NON-ATPASE REGULATORY SUBUNIT 9"/>
    <property type="match status" value="1"/>
</dbReference>
<comment type="similarity">
    <text evidence="1">Belongs to the proteasome subunit p27 family.</text>
</comment>
<evidence type="ECO:0000256" key="2">
    <source>
        <dbReference type="ARBA" id="ARBA00023186"/>
    </source>
</evidence>
<dbReference type="InterPro" id="IPR036034">
    <property type="entry name" value="PDZ_sf"/>
</dbReference>
<sequence>MGLMPPVSNSPTLQSDYDTLMTDAQKLIARKDKLEQDLKELEDVLTSAGVGMDTPLIDNEGFPRSELDIHTIRASRNMIYRLRNDHRDIMSEIEKILHRIHQVKKANDEATGTTTAPSTSSPSNTTSSTSASNMNPSTIIEGPVAYAIVNAVAPDSPAYAAGLRRNDHIIQFGDIDSTNHDRLQAINRLIVNMEEQELPVTVLRDGIQLQIIVTPRSGWGGRGTLGCHLLPL</sequence>
<reference evidence="7 8" key="1">
    <citation type="submission" date="2014-09" db="EMBL/GenBank/DDBJ databases">
        <authorList>
            <person name="Ellenberger Sabrina"/>
        </authorList>
    </citation>
    <scope>NUCLEOTIDE SEQUENCE [LARGE SCALE GENOMIC DNA]</scope>
    <source>
        <strain evidence="7 8">CBS 412.66</strain>
    </source>
</reference>
<dbReference type="GO" id="GO:0005737">
    <property type="term" value="C:cytoplasm"/>
    <property type="evidence" value="ECO:0007669"/>
    <property type="project" value="TreeGrafter"/>
</dbReference>
<dbReference type="Gene3D" id="6.10.140.1710">
    <property type="match status" value="1"/>
</dbReference>
<dbReference type="InterPro" id="IPR041489">
    <property type="entry name" value="PDZ_6"/>
</dbReference>
<evidence type="ECO:0000259" key="6">
    <source>
        <dbReference type="SMART" id="SM00228"/>
    </source>
</evidence>
<accession>A0A0B7N513</accession>
<dbReference type="SMART" id="SM00228">
    <property type="entry name" value="PDZ"/>
    <property type="match status" value="1"/>
</dbReference>
<keyword evidence="4" id="KW-0175">Coiled coil</keyword>
<keyword evidence="2" id="KW-0143">Chaperone</keyword>
<feature type="coiled-coil region" evidence="4">
    <location>
        <begin position="17"/>
        <end position="44"/>
    </location>
</feature>
<dbReference type="GO" id="GO:0005634">
    <property type="term" value="C:nucleus"/>
    <property type="evidence" value="ECO:0007669"/>
    <property type="project" value="TreeGrafter"/>
</dbReference>